<name>A0A915CRF4_9BILA</name>
<dbReference type="InterPro" id="IPR007110">
    <property type="entry name" value="Ig-like_dom"/>
</dbReference>
<dbReference type="SUPFAM" id="SSF48726">
    <property type="entry name" value="Immunoglobulin"/>
    <property type="match status" value="5"/>
</dbReference>
<dbReference type="PRINTS" id="PR01832">
    <property type="entry name" value="VEGFRECEPTOR"/>
</dbReference>
<keyword evidence="3" id="KW-1015">Disulfide bond</keyword>
<feature type="domain" description="Ig-like" evidence="5">
    <location>
        <begin position="245"/>
        <end position="336"/>
    </location>
</feature>
<organism evidence="6 7">
    <name type="scientific">Ditylenchus dipsaci</name>
    <dbReference type="NCBI Taxonomy" id="166011"/>
    <lineage>
        <taxon>Eukaryota</taxon>
        <taxon>Metazoa</taxon>
        <taxon>Ecdysozoa</taxon>
        <taxon>Nematoda</taxon>
        <taxon>Chromadorea</taxon>
        <taxon>Rhabditida</taxon>
        <taxon>Tylenchina</taxon>
        <taxon>Tylenchomorpha</taxon>
        <taxon>Sphaerularioidea</taxon>
        <taxon>Anguinidae</taxon>
        <taxon>Anguininae</taxon>
        <taxon>Ditylenchus</taxon>
    </lineage>
</organism>
<feature type="domain" description="Ig-like" evidence="5">
    <location>
        <begin position="49"/>
        <end position="138"/>
    </location>
</feature>
<accession>A0A915CRF4</accession>
<dbReference type="PROSITE" id="PS50835">
    <property type="entry name" value="IG_LIKE"/>
    <property type="match status" value="5"/>
</dbReference>
<dbReference type="Gene3D" id="2.60.40.10">
    <property type="entry name" value="Immunoglobulins"/>
    <property type="match status" value="5"/>
</dbReference>
<keyword evidence="4" id="KW-0393">Immunoglobulin domain</keyword>
<sequence length="497" mass="54310">MFLFQNHVDKYTCVAKNIAGEDKHDFFLSLLGTNNFLHKIFQQSICRRPKIDSSNVAVEIQVNVGRSATLMCPATGSPEPTIAWLKDGRSFDYSSTKHRFTNSARQLQILEASGADSGRYTCIATNSVGAADLDIFLTVIDAPELAGPETEPVTVVLNKAGELVCDAKGTEPMTIEWQKGGRTINSGAELSNALVQSTYLKISERGRKLHLLSAQRSDATRWTCLVKNSAGEARKNFDLSVQIPPTVNETASSSPIMSVLPGDQFKLDCVVDGNPPPLITWSMEDEPLKLSDFVVLTNNNQTVWVRRANNTNAGRYHCDAENSVGSASRSYIVRVTGPPILDLSPSGNAVEELNLLVGDHSVLKCQVLSSGGSDPNQLITKWIIDGSPVEKLGEISSSVSLDNSKIVIHNARLSDTGEYTCIVENGAGQARKKFVIHILERPRFLDTTNTHYSVIEGRPLMIDCLVTGTPKPTVTWLKVGYSCYSPDSQLTLKYFAQ</sequence>
<reference evidence="7" key="1">
    <citation type="submission" date="2022-11" db="UniProtKB">
        <authorList>
            <consortium name="WormBaseParasite"/>
        </authorList>
    </citation>
    <scope>IDENTIFICATION</scope>
</reference>
<proteinExistence type="predicted"/>
<dbReference type="FunFam" id="2.60.40.10:FF:000032">
    <property type="entry name" value="palladin isoform X1"/>
    <property type="match status" value="1"/>
</dbReference>
<dbReference type="InterPro" id="IPR013783">
    <property type="entry name" value="Ig-like_fold"/>
</dbReference>
<feature type="domain" description="Ig-like" evidence="5">
    <location>
        <begin position="338"/>
        <end position="437"/>
    </location>
</feature>
<dbReference type="InterPro" id="IPR050958">
    <property type="entry name" value="Cell_Adh-Cytoskel_Orgn"/>
</dbReference>
<dbReference type="FunFam" id="2.60.40.10:FF:000130">
    <property type="entry name" value="Hemicentin 1"/>
    <property type="match status" value="1"/>
</dbReference>
<feature type="domain" description="Ig-like" evidence="5">
    <location>
        <begin position="143"/>
        <end position="240"/>
    </location>
</feature>
<keyword evidence="6" id="KW-1185">Reference proteome</keyword>
<feature type="domain" description="Ig-like" evidence="5">
    <location>
        <begin position="442"/>
        <end position="497"/>
    </location>
</feature>
<dbReference type="GO" id="GO:0007156">
    <property type="term" value="P:homophilic cell adhesion via plasma membrane adhesion molecules"/>
    <property type="evidence" value="ECO:0007669"/>
    <property type="project" value="TreeGrafter"/>
</dbReference>
<dbReference type="CDD" id="cd00096">
    <property type="entry name" value="Ig"/>
    <property type="match status" value="2"/>
</dbReference>
<dbReference type="InterPro" id="IPR003599">
    <property type="entry name" value="Ig_sub"/>
</dbReference>
<evidence type="ECO:0000256" key="3">
    <source>
        <dbReference type="ARBA" id="ARBA00023157"/>
    </source>
</evidence>
<dbReference type="InterPro" id="IPR013098">
    <property type="entry name" value="Ig_I-set"/>
</dbReference>
<dbReference type="Proteomes" id="UP000887574">
    <property type="component" value="Unplaced"/>
</dbReference>
<dbReference type="PANTHER" id="PTHR45080:SF8">
    <property type="entry name" value="IG-LIKE DOMAIN-CONTAINING PROTEIN"/>
    <property type="match status" value="1"/>
</dbReference>
<evidence type="ECO:0000313" key="6">
    <source>
        <dbReference type="Proteomes" id="UP000887574"/>
    </source>
</evidence>
<evidence type="ECO:0000256" key="4">
    <source>
        <dbReference type="ARBA" id="ARBA00023319"/>
    </source>
</evidence>
<keyword evidence="2" id="KW-0677">Repeat</keyword>
<dbReference type="AlphaFoldDB" id="A0A915CRF4"/>
<keyword evidence="1" id="KW-0732">Signal</keyword>
<dbReference type="PANTHER" id="PTHR45080">
    <property type="entry name" value="CONTACTIN 5"/>
    <property type="match status" value="1"/>
</dbReference>
<dbReference type="InterPro" id="IPR003598">
    <property type="entry name" value="Ig_sub2"/>
</dbReference>
<protein>
    <submittedName>
        <fullName evidence="7">Ig-like domain-containing protein</fullName>
    </submittedName>
</protein>
<evidence type="ECO:0000259" key="5">
    <source>
        <dbReference type="PROSITE" id="PS50835"/>
    </source>
</evidence>
<dbReference type="GO" id="GO:0005886">
    <property type="term" value="C:plasma membrane"/>
    <property type="evidence" value="ECO:0007669"/>
    <property type="project" value="TreeGrafter"/>
</dbReference>
<dbReference type="SMART" id="SM00408">
    <property type="entry name" value="IGc2"/>
    <property type="match status" value="4"/>
</dbReference>
<evidence type="ECO:0000256" key="2">
    <source>
        <dbReference type="ARBA" id="ARBA00022737"/>
    </source>
</evidence>
<dbReference type="Pfam" id="PF07679">
    <property type="entry name" value="I-set"/>
    <property type="match status" value="4"/>
</dbReference>
<evidence type="ECO:0000256" key="1">
    <source>
        <dbReference type="ARBA" id="ARBA00022729"/>
    </source>
</evidence>
<dbReference type="WBParaSite" id="jg11819">
    <property type="protein sequence ID" value="jg11819"/>
    <property type="gene ID" value="jg11819"/>
</dbReference>
<dbReference type="InterPro" id="IPR036179">
    <property type="entry name" value="Ig-like_dom_sf"/>
</dbReference>
<evidence type="ECO:0000313" key="7">
    <source>
        <dbReference type="WBParaSite" id="jg11819"/>
    </source>
</evidence>
<dbReference type="SMART" id="SM00409">
    <property type="entry name" value="IG"/>
    <property type="match status" value="4"/>
</dbReference>